<organism evidence="1 2">
    <name type="scientific">Riccia fluitans</name>
    <dbReference type="NCBI Taxonomy" id="41844"/>
    <lineage>
        <taxon>Eukaryota</taxon>
        <taxon>Viridiplantae</taxon>
        <taxon>Streptophyta</taxon>
        <taxon>Embryophyta</taxon>
        <taxon>Marchantiophyta</taxon>
        <taxon>Marchantiopsida</taxon>
        <taxon>Marchantiidae</taxon>
        <taxon>Marchantiales</taxon>
        <taxon>Ricciaceae</taxon>
        <taxon>Riccia</taxon>
    </lineage>
</organism>
<proteinExistence type="predicted"/>
<dbReference type="AlphaFoldDB" id="A0ABD1YLE1"/>
<comment type="caution">
    <text evidence="1">The sequence shown here is derived from an EMBL/GenBank/DDBJ whole genome shotgun (WGS) entry which is preliminary data.</text>
</comment>
<evidence type="ECO:0000313" key="1">
    <source>
        <dbReference type="EMBL" id="KAL2631591.1"/>
    </source>
</evidence>
<accession>A0ABD1YLE1</accession>
<gene>
    <name evidence="1" type="ORF">R1flu_016277</name>
</gene>
<sequence length="173" mass="19569">MSGVDGSVNKIGWNEVMLSLNKANDEWNKASKALAAKDRALSKSAGDESASAAEVQYQLEQQKGIYEVQRVRLMRLEAECTRLSKFEAECTRLTESLAKKETSLILCSQEKNKAISSIELLQKELMVQTQTAERFKTALEKEIDRNSQVQLKWPGLQYEIENFKFSLESAKKS</sequence>
<dbReference type="EMBL" id="JBHFFA010000004">
    <property type="protein sequence ID" value="KAL2631591.1"/>
    <property type="molecule type" value="Genomic_DNA"/>
</dbReference>
<evidence type="ECO:0000313" key="2">
    <source>
        <dbReference type="Proteomes" id="UP001605036"/>
    </source>
</evidence>
<name>A0ABD1YLE1_9MARC</name>
<keyword evidence="2" id="KW-1185">Reference proteome</keyword>
<dbReference type="Proteomes" id="UP001605036">
    <property type="component" value="Unassembled WGS sequence"/>
</dbReference>
<reference evidence="1 2" key="1">
    <citation type="submission" date="2024-09" db="EMBL/GenBank/DDBJ databases">
        <title>Chromosome-scale assembly of Riccia fluitans.</title>
        <authorList>
            <person name="Paukszto L."/>
            <person name="Sawicki J."/>
            <person name="Karawczyk K."/>
            <person name="Piernik-Szablinska J."/>
            <person name="Szczecinska M."/>
            <person name="Mazdziarz M."/>
        </authorList>
    </citation>
    <scope>NUCLEOTIDE SEQUENCE [LARGE SCALE GENOMIC DNA]</scope>
    <source>
        <strain evidence="1">Rf_01</strain>
        <tissue evidence="1">Aerial parts of the thallus</tissue>
    </source>
</reference>
<protein>
    <submittedName>
        <fullName evidence="1">Uncharacterized protein</fullName>
    </submittedName>
</protein>